<dbReference type="Proteomes" id="UP000244193">
    <property type="component" value="Chromosome"/>
</dbReference>
<keyword evidence="2" id="KW-1185">Reference proteome</keyword>
<evidence type="ECO:0000313" key="1">
    <source>
        <dbReference type="EMBL" id="AWA31147.1"/>
    </source>
</evidence>
<dbReference type="RefSeq" id="WP_108372854.1">
    <property type="nucleotide sequence ID" value="NZ_CP028811.1"/>
</dbReference>
<organism evidence="1 2">
    <name type="scientific">Flavobacterium magnum</name>
    <dbReference type="NCBI Taxonomy" id="2162713"/>
    <lineage>
        <taxon>Bacteria</taxon>
        <taxon>Pseudomonadati</taxon>
        <taxon>Bacteroidota</taxon>
        <taxon>Flavobacteriia</taxon>
        <taxon>Flavobacteriales</taxon>
        <taxon>Flavobacteriaceae</taxon>
        <taxon>Flavobacterium</taxon>
    </lineage>
</organism>
<evidence type="ECO:0000313" key="2">
    <source>
        <dbReference type="Proteomes" id="UP000244193"/>
    </source>
</evidence>
<protein>
    <submittedName>
        <fullName evidence="1">Uncharacterized protein</fullName>
    </submittedName>
</protein>
<proteinExistence type="predicted"/>
<dbReference type="KEGG" id="fmg:HYN48_14175"/>
<dbReference type="OrthoDB" id="9892863at2"/>
<reference evidence="1 2" key="1">
    <citation type="submission" date="2018-04" db="EMBL/GenBank/DDBJ databases">
        <title>Genome sequencing of Flavobacterium sp. HYN0048.</title>
        <authorList>
            <person name="Yi H."/>
            <person name="Baek C."/>
        </authorList>
    </citation>
    <scope>NUCLEOTIDE SEQUENCE [LARGE SCALE GENOMIC DNA]</scope>
    <source>
        <strain evidence="1 2">HYN0048</strain>
    </source>
</reference>
<dbReference type="EMBL" id="CP028811">
    <property type="protein sequence ID" value="AWA31147.1"/>
    <property type="molecule type" value="Genomic_DNA"/>
</dbReference>
<gene>
    <name evidence="1" type="ORF">HYN48_14175</name>
</gene>
<accession>A0A2S0RGS3</accession>
<dbReference type="PROSITE" id="PS51257">
    <property type="entry name" value="PROKAR_LIPOPROTEIN"/>
    <property type="match status" value="1"/>
</dbReference>
<dbReference type="AlphaFoldDB" id="A0A2S0RGS3"/>
<name>A0A2S0RGS3_9FLAO</name>
<sequence length="199" mass="23640">MKKLLLLSFFSILSCKSKDEVAIIEMMSYEYETQNAKWFVHSYLYTSIDENGFSKNIEEIDSLKSKIYSSQINKQLITQIIDKTSAEKESYYRFKRTPGGCYFGPIFRFRITYENGKQMSFIFRNRNYKNDSKYILFKSLYDQIIKPTKKVDLDNQEFKQLNSKFEKYKAFVYHKDTLELPLPPPPPPAPKIDEVKFTQ</sequence>